<dbReference type="Pfam" id="PF02386">
    <property type="entry name" value="TrkH"/>
    <property type="match status" value="1"/>
</dbReference>
<comment type="caution">
    <text evidence="9">The sequence shown here is derived from an EMBL/GenBank/DDBJ whole genome shotgun (WGS) entry which is preliminary data.</text>
</comment>
<proteinExistence type="predicted"/>
<evidence type="ECO:0000313" key="9">
    <source>
        <dbReference type="EMBL" id="MTR77503.1"/>
    </source>
</evidence>
<feature type="transmembrane region" description="Helical" evidence="8">
    <location>
        <begin position="198"/>
        <end position="217"/>
    </location>
</feature>
<reference evidence="9 10" key="1">
    <citation type="journal article" date="2019" name="Nat. Med.">
        <title>A library of human gut bacterial isolates paired with longitudinal multiomics data enables mechanistic microbiome research.</title>
        <authorList>
            <person name="Poyet M."/>
            <person name="Groussin M."/>
            <person name="Gibbons S.M."/>
            <person name="Avila-Pacheco J."/>
            <person name="Jiang X."/>
            <person name="Kearney S.M."/>
            <person name="Perrotta A.R."/>
            <person name="Berdy B."/>
            <person name="Zhao S."/>
            <person name="Lieberman T.D."/>
            <person name="Swanson P.K."/>
            <person name="Smith M."/>
            <person name="Roesemann S."/>
            <person name="Alexander J.E."/>
            <person name="Rich S.A."/>
            <person name="Livny J."/>
            <person name="Vlamakis H."/>
            <person name="Clish C."/>
            <person name="Bullock K."/>
            <person name="Deik A."/>
            <person name="Scott J."/>
            <person name="Pierce K.A."/>
            <person name="Xavier R.J."/>
            <person name="Alm E.J."/>
        </authorList>
    </citation>
    <scope>NUCLEOTIDE SEQUENCE [LARGE SCALE GENOMIC DNA]</scope>
    <source>
        <strain evidence="9 10">BIOML-A1</strain>
    </source>
</reference>
<evidence type="ECO:0000256" key="6">
    <source>
        <dbReference type="ARBA" id="ARBA00023065"/>
    </source>
</evidence>
<dbReference type="RefSeq" id="WP_155204852.1">
    <property type="nucleotide sequence ID" value="NZ_WNAF01000009.1"/>
</dbReference>
<evidence type="ECO:0000256" key="3">
    <source>
        <dbReference type="ARBA" id="ARBA00022475"/>
    </source>
</evidence>
<dbReference type="GO" id="GO:0008324">
    <property type="term" value="F:monoatomic cation transmembrane transporter activity"/>
    <property type="evidence" value="ECO:0007669"/>
    <property type="project" value="InterPro"/>
</dbReference>
<dbReference type="EMBL" id="WNAF01000009">
    <property type="protein sequence ID" value="MTR77503.1"/>
    <property type="molecule type" value="Genomic_DNA"/>
</dbReference>
<keyword evidence="2" id="KW-0813">Transport</keyword>
<name>A0A844KGI1_9FIRM</name>
<dbReference type="Proteomes" id="UP000448177">
    <property type="component" value="Unassembled WGS sequence"/>
</dbReference>
<dbReference type="GO" id="GO:0030001">
    <property type="term" value="P:metal ion transport"/>
    <property type="evidence" value="ECO:0007669"/>
    <property type="project" value="UniProtKB-ARBA"/>
</dbReference>
<evidence type="ECO:0000256" key="1">
    <source>
        <dbReference type="ARBA" id="ARBA00004651"/>
    </source>
</evidence>
<sequence>MYGFYIDEDRRKARRAKWNTVRIISIGFFGVILLILIQIGGLGIIACTTAFLILVGKRINMKERVVIQEAYGLSTLQGMIRFIERVLWGTFLVEGIGAIGYSFQFIPEYGVAKGIFYSVFHSISAFCNAGVDILGDSSFTRYVNTPVITITTTMLVILSGLGYPVWIDLAKNIKMTIQSKGKRPVGRTITRLSLQSKIVLTMTLFLLTLGTLGFYLLEHHNPATMGTLNAAGKFQAAFFQSVTTRTAGFASISQSGLTNGSKLLASMLMIIGGSPAGTAGGIKTTTVAVLLLTAISVLRGNKDTECYGRKITFEIIRVGITITLVTFVFWLFGVTVMTVIEPQQKVLDLMFEATSAMATVGLTADLTPVLSDISHVVLMLMMYIGRIGPMTMALIFSGHVDKKNQFRTLPEAKIMVG</sequence>
<evidence type="ECO:0000313" key="10">
    <source>
        <dbReference type="Proteomes" id="UP000448177"/>
    </source>
</evidence>
<feature type="transmembrane region" description="Helical" evidence="8">
    <location>
        <begin position="115"/>
        <end position="135"/>
    </location>
</feature>
<evidence type="ECO:0000256" key="2">
    <source>
        <dbReference type="ARBA" id="ARBA00022448"/>
    </source>
</evidence>
<keyword evidence="5 8" id="KW-1133">Transmembrane helix</keyword>
<keyword evidence="10" id="KW-1185">Reference proteome</keyword>
<accession>A0A844KGI1</accession>
<keyword evidence="6" id="KW-0406">Ion transport</keyword>
<organism evidence="9 10">
    <name type="scientific">Mediterraneibacter faecis</name>
    <dbReference type="NCBI Taxonomy" id="592978"/>
    <lineage>
        <taxon>Bacteria</taxon>
        <taxon>Bacillati</taxon>
        <taxon>Bacillota</taxon>
        <taxon>Clostridia</taxon>
        <taxon>Lachnospirales</taxon>
        <taxon>Lachnospiraceae</taxon>
        <taxon>Mediterraneibacter</taxon>
    </lineage>
</organism>
<dbReference type="PANTHER" id="PTHR32024">
    <property type="entry name" value="TRK SYSTEM POTASSIUM UPTAKE PROTEIN TRKG-RELATED"/>
    <property type="match status" value="1"/>
</dbReference>
<comment type="subcellular location">
    <subcellularLocation>
        <location evidence="1">Cell membrane</location>
        <topology evidence="1">Multi-pass membrane protein</topology>
    </subcellularLocation>
</comment>
<feature type="transmembrane region" description="Helical" evidence="8">
    <location>
        <begin position="276"/>
        <end position="298"/>
    </location>
</feature>
<feature type="transmembrane region" description="Helical" evidence="8">
    <location>
        <begin position="21"/>
        <end position="54"/>
    </location>
</feature>
<evidence type="ECO:0000256" key="5">
    <source>
        <dbReference type="ARBA" id="ARBA00022989"/>
    </source>
</evidence>
<dbReference type="PANTHER" id="PTHR32024:SF1">
    <property type="entry name" value="KTR SYSTEM POTASSIUM UPTAKE PROTEIN B"/>
    <property type="match status" value="1"/>
</dbReference>
<evidence type="ECO:0000256" key="4">
    <source>
        <dbReference type="ARBA" id="ARBA00022692"/>
    </source>
</evidence>
<gene>
    <name evidence="9" type="ORF">GMD21_12635</name>
</gene>
<dbReference type="GO" id="GO:0005886">
    <property type="term" value="C:plasma membrane"/>
    <property type="evidence" value="ECO:0007669"/>
    <property type="project" value="UniProtKB-SubCell"/>
</dbReference>
<evidence type="ECO:0000256" key="7">
    <source>
        <dbReference type="ARBA" id="ARBA00023136"/>
    </source>
</evidence>
<feature type="transmembrane region" description="Helical" evidence="8">
    <location>
        <begin position="147"/>
        <end position="166"/>
    </location>
</feature>
<dbReference type="InterPro" id="IPR003445">
    <property type="entry name" value="Cat_transpt"/>
</dbReference>
<dbReference type="AlphaFoldDB" id="A0A844KGI1"/>
<keyword evidence="4 8" id="KW-0812">Transmembrane</keyword>
<keyword evidence="7 8" id="KW-0472">Membrane</keyword>
<protein>
    <submittedName>
        <fullName evidence="9">Potassium transporter KtrB</fullName>
    </submittedName>
</protein>
<evidence type="ECO:0000256" key="8">
    <source>
        <dbReference type="SAM" id="Phobius"/>
    </source>
</evidence>
<feature type="transmembrane region" description="Helical" evidence="8">
    <location>
        <begin position="376"/>
        <end position="397"/>
    </location>
</feature>
<keyword evidence="3" id="KW-1003">Cell membrane</keyword>
<feature type="transmembrane region" description="Helical" evidence="8">
    <location>
        <begin position="86"/>
        <end position="103"/>
    </location>
</feature>
<feature type="transmembrane region" description="Helical" evidence="8">
    <location>
        <begin position="318"/>
        <end position="340"/>
    </location>
</feature>